<evidence type="ECO:0000313" key="2">
    <source>
        <dbReference type="Proteomes" id="UP000887540"/>
    </source>
</evidence>
<dbReference type="Proteomes" id="UP000887540">
    <property type="component" value="Unplaced"/>
</dbReference>
<dbReference type="EC" id="2.3.1.-" evidence="1"/>
<keyword evidence="1" id="KW-0808">Transferase</keyword>
<comment type="similarity">
    <text evidence="1">Belongs to the glycine N-acyltransferase family.</text>
</comment>
<organism evidence="2 3">
    <name type="scientific">Acrobeloides nanus</name>
    <dbReference type="NCBI Taxonomy" id="290746"/>
    <lineage>
        <taxon>Eukaryota</taxon>
        <taxon>Metazoa</taxon>
        <taxon>Ecdysozoa</taxon>
        <taxon>Nematoda</taxon>
        <taxon>Chromadorea</taxon>
        <taxon>Rhabditida</taxon>
        <taxon>Tylenchina</taxon>
        <taxon>Cephalobomorpha</taxon>
        <taxon>Cephaloboidea</taxon>
        <taxon>Cephalobidae</taxon>
        <taxon>Acrobeloides</taxon>
    </lineage>
</organism>
<dbReference type="GO" id="GO:0005739">
    <property type="term" value="C:mitochondrion"/>
    <property type="evidence" value="ECO:0007669"/>
    <property type="project" value="InterPro"/>
</dbReference>
<keyword evidence="1" id="KW-0012">Acyltransferase</keyword>
<dbReference type="GO" id="GO:0047961">
    <property type="term" value="F:glycine N-acyltransferase activity"/>
    <property type="evidence" value="ECO:0007669"/>
    <property type="project" value="InterPro"/>
</dbReference>
<dbReference type="Gene3D" id="3.40.630.30">
    <property type="match status" value="1"/>
</dbReference>
<dbReference type="InterPro" id="IPR010313">
    <property type="entry name" value="Glycine_N-acyltransferase"/>
</dbReference>
<evidence type="ECO:0000313" key="3">
    <source>
        <dbReference type="WBParaSite" id="ACRNAN_Path_723.g2733.t1"/>
    </source>
</evidence>
<sequence length="328" mass="38712">MLHFVKTEAEYQQALEETKKFPDFMLTYFTIENFVLKRFLEFELKVFSYKLPSGGKLWIIARFNVANRPYMIFGIDQNDKIDYENFKNAYDEVLTHMPNLYDNIPKAFLFVGVEQLFELYYKYMAEKFPNIKIVKEECNFFYSNEEQIEYLKNLHIELPEGYKFDKVDMEKDLDTISDSWQYGVLGEKERTRAKLARLPYSLIREKSSGKPIAYELVDPSGYINHQYTCPEHRQKGLGNAVEMDVSRKCIDGYINHQYTCPEHRQKGLGNAVEMDVSRKCIEIGIVPNKTVSIKNTNFESSKRCPYWTLWEHNGNPVIFAYGIHEQRC</sequence>
<evidence type="ECO:0000256" key="1">
    <source>
        <dbReference type="RuleBase" id="RU368002"/>
    </source>
</evidence>
<dbReference type="SUPFAM" id="SSF55729">
    <property type="entry name" value="Acyl-CoA N-acyltransferases (Nat)"/>
    <property type="match status" value="1"/>
</dbReference>
<dbReference type="InterPro" id="IPR016181">
    <property type="entry name" value="Acyl_CoA_acyltransferase"/>
</dbReference>
<protein>
    <recommendedName>
        <fullName evidence="1">Glycine N-acyltransferase-like protein</fullName>
        <ecNumber evidence="1">2.3.1.-</ecNumber>
    </recommendedName>
</protein>
<dbReference type="PANTHER" id="PTHR15298">
    <property type="entry name" value="L-COA N-ACYLTRANSFERASE-RELATED"/>
    <property type="match status" value="1"/>
</dbReference>
<reference evidence="3" key="1">
    <citation type="submission" date="2022-11" db="UniProtKB">
        <authorList>
            <consortium name="WormBaseParasite"/>
        </authorList>
    </citation>
    <scope>IDENTIFICATION</scope>
</reference>
<dbReference type="AlphaFoldDB" id="A0A914CC21"/>
<dbReference type="WBParaSite" id="ACRNAN_Path_723.g2733.t1">
    <property type="protein sequence ID" value="ACRNAN_Path_723.g2733.t1"/>
    <property type="gene ID" value="ACRNAN_Path_723.g2733"/>
</dbReference>
<dbReference type="PANTHER" id="PTHR15298:SF1">
    <property type="entry name" value="GLYCINE N-ACYLTRANSFERASE-LIKE PROTEIN"/>
    <property type="match status" value="1"/>
</dbReference>
<proteinExistence type="inferred from homology"/>
<name>A0A914CC21_9BILA</name>
<accession>A0A914CC21</accession>
<keyword evidence="2" id="KW-1185">Reference proteome</keyword>